<dbReference type="AlphaFoldDB" id="A0A3R8KYX5"/>
<dbReference type="CDD" id="cd03225">
    <property type="entry name" value="ABC_cobalt_CbiO_domain1"/>
    <property type="match status" value="1"/>
</dbReference>
<evidence type="ECO:0000313" key="10">
    <source>
        <dbReference type="EMBL" id="RRK32750.1"/>
    </source>
</evidence>
<comment type="similarity">
    <text evidence="2">Belongs to the ABC transporter superfamily.</text>
</comment>
<comment type="subcellular location">
    <subcellularLocation>
        <location evidence="1">Cell membrane</location>
        <topology evidence="1">Peripheral membrane protein</topology>
    </subcellularLocation>
</comment>
<dbReference type="PROSITE" id="PS00211">
    <property type="entry name" value="ABC_TRANSPORTER_1"/>
    <property type="match status" value="1"/>
</dbReference>
<evidence type="ECO:0000256" key="7">
    <source>
        <dbReference type="ARBA" id="ARBA00022967"/>
    </source>
</evidence>
<keyword evidence="8" id="KW-0472">Membrane</keyword>
<dbReference type="GO" id="GO:0042626">
    <property type="term" value="F:ATPase-coupled transmembrane transporter activity"/>
    <property type="evidence" value="ECO:0007669"/>
    <property type="project" value="TreeGrafter"/>
</dbReference>
<dbReference type="InterPro" id="IPR050095">
    <property type="entry name" value="ECF_ABC_transporter_ATP-bd"/>
</dbReference>
<sequence>MSHIHIDVEQVSFGYEKGKEILGQISLHASERDSIGIIGANGVGKSTFLKLLVGLNLDFSGSIRIEEIPVEKRTLAQIRSKIGYVFQDSDSQLFMNTAYEDIAFAPRNYGLPEQEVDRRVEEALRMTGISHLKEKQIYKMSGGEKKLVSIATILSMTPDIILMDEPSIALDPRNRRNLIRILNSFEHLKIIASHDLDLVLDTCERTVLMADGRIVKDGPTDVILTDRELLEENGLELPLCLQGRTGKAE</sequence>
<gene>
    <name evidence="10" type="ORF">EBB54_16335</name>
</gene>
<dbReference type="InterPro" id="IPR027417">
    <property type="entry name" value="P-loop_NTPase"/>
</dbReference>
<evidence type="ECO:0000259" key="9">
    <source>
        <dbReference type="PROSITE" id="PS50893"/>
    </source>
</evidence>
<evidence type="ECO:0000256" key="5">
    <source>
        <dbReference type="ARBA" id="ARBA00022741"/>
    </source>
</evidence>
<keyword evidence="6 10" id="KW-0067">ATP-binding</keyword>
<dbReference type="SUPFAM" id="SSF52540">
    <property type="entry name" value="P-loop containing nucleoside triphosphate hydrolases"/>
    <property type="match status" value="1"/>
</dbReference>
<feature type="domain" description="ABC transporter" evidence="9">
    <location>
        <begin position="6"/>
        <end position="236"/>
    </location>
</feature>
<dbReference type="GO" id="GO:0016887">
    <property type="term" value="F:ATP hydrolysis activity"/>
    <property type="evidence" value="ECO:0007669"/>
    <property type="project" value="InterPro"/>
</dbReference>
<dbReference type="InterPro" id="IPR017871">
    <property type="entry name" value="ABC_transporter-like_CS"/>
</dbReference>
<evidence type="ECO:0000313" key="11">
    <source>
        <dbReference type="Proteomes" id="UP000274920"/>
    </source>
</evidence>
<keyword evidence="3" id="KW-0813">Transport</keyword>
<evidence type="ECO:0000256" key="6">
    <source>
        <dbReference type="ARBA" id="ARBA00022840"/>
    </source>
</evidence>
<dbReference type="InterPro" id="IPR003593">
    <property type="entry name" value="AAA+_ATPase"/>
</dbReference>
<keyword evidence="4" id="KW-1003">Cell membrane</keyword>
<organism evidence="10 11">
    <name type="scientific">Schaedlerella arabinosiphila</name>
    <dbReference type="NCBI Taxonomy" id="2044587"/>
    <lineage>
        <taxon>Bacteria</taxon>
        <taxon>Bacillati</taxon>
        <taxon>Bacillota</taxon>
        <taxon>Clostridia</taxon>
        <taxon>Lachnospirales</taxon>
        <taxon>Lachnospiraceae</taxon>
        <taxon>Schaedlerella</taxon>
    </lineage>
</organism>
<dbReference type="PROSITE" id="PS50893">
    <property type="entry name" value="ABC_TRANSPORTER_2"/>
    <property type="match status" value="1"/>
</dbReference>
<name>A0A3R8KYX5_9FIRM</name>
<protein>
    <submittedName>
        <fullName evidence="10">ABC transporter ATP-binding protein</fullName>
    </submittedName>
</protein>
<proteinExistence type="inferred from homology"/>
<comment type="caution">
    <text evidence="10">The sequence shown here is derived from an EMBL/GenBank/DDBJ whole genome shotgun (WGS) entry which is preliminary data.</text>
</comment>
<evidence type="ECO:0000256" key="2">
    <source>
        <dbReference type="ARBA" id="ARBA00005417"/>
    </source>
</evidence>
<dbReference type="PANTHER" id="PTHR43553:SF24">
    <property type="entry name" value="ENERGY-COUPLING FACTOR TRANSPORTER ATP-BINDING PROTEIN ECFA1"/>
    <property type="match status" value="1"/>
</dbReference>
<dbReference type="Pfam" id="PF00005">
    <property type="entry name" value="ABC_tran"/>
    <property type="match status" value="1"/>
</dbReference>
<evidence type="ECO:0000256" key="3">
    <source>
        <dbReference type="ARBA" id="ARBA00022448"/>
    </source>
</evidence>
<keyword evidence="7" id="KW-1278">Translocase</keyword>
<dbReference type="GO" id="GO:0043190">
    <property type="term" value="C:ATP-binding cassette (ABC) transporter complex"/>
    <property type="evidence" value="ECO:0007669"/>
    <property type="project" value="TreeGrafter"/>
</dbReference>
<dbReference type="RefSeq" id="WP_125128193.1">
    <property type="nucleotide sequence ID" value="NZ_RHJS01000002.1"/>
</dbReference>
<keyword evidence="11" id="KW-1185">Reference proteome</keyword>
<dbReference type="InterPro" id="IPR003439">
    <property type="entry name" value="ABC_transporter-like_ATP-bd"/>
</dbReference>
<dbReference type="GO" id="GO:0005524">
    <property type="term" value="F:ATP binding"/>
    <property type="evidence" value="ECO:0007669"/>
    <property type="project" value="UniProtKB-KW"/>
</dbReference>
<dbReference type="Proteomes" id="UP000274920">
    <property type="component" value="Unassembled WGS sequence"/>
</dbReference>
<dbReference type="InterPro" id="IPR015856">
    <property type="entry name" value="ABC_transpr_CbiO/EcfA_su"/>
</dbReference>
<dbReference type="SMART" id="SM00382">
    <property type="entry name" value="AAA"/>
    <property type="match status" value="1"/>
</dbReference>
<evidence type="ECO:0000256" key="4">
    <source>
        <dbReference type="ARBA" id="ARBA00022475"/>
    </source>
</evidence>
<dbReference type="PANTHER" id="PTHR43553">
    <property type="entry name" value="HEAVY METAL TRANSPORTER"/>
    <property type="match status" value="1"/>
</dbReference>
<evidence type="ECO:0000256" key="8">
    <source>
        <dbReference type="ARBA" id="ARBA00023136"/>
    </source>
</evidence>
<accession>A0A3R8KYX5</accession>
<evidence type="ECO:0000256" key="1">
    <source>
        <dbReference type="ARBA" id="ARBA00004202"/>
    </source>
</evidence>
<dbReference type="EMBL" id="RHJS01000002">
    <property type="protein sequence ID" value="RRK32750.1"/>
    <property type="molecule type" value="Genomic_DNA"/>
</dbReference>
<dbReference type="FunFam" id="3.40.50.300:FF:000224">
    <property type="entry name" value="Energy-coupling factor transporter ATP-binding protein EcfA"/>
    <property type="match status" value="1"/>
</dbReference>
<dbReference type="Gene3D" id="3.40.50.300">
    <property type="entry name" value="P-loop containing nucleotide triphosphate hydrolases"/>
    <property type="match status" value="1"/>
</dbReference>
<reference evidence="10" key="1">
    <citation type="submission" date="2018-10" db="EMBL/GenBank/DDBJ databases">
        <title>Schaedlerella arabinophila gen. nov. sp. nov., isolated from the mouse intestinal tract and comparative analysis with the genome of the closely related altered Schaedler flora strain ASF502.</title>
        <authorList>
            <person name="Miyake S."/>
            <person name="Soh M."/>
            <person name="Seedorf H."/>
        </authorList>
    </citation>
    <scope>NUCLEOTIDE SEQUENCE [LARGE SCALE GENOMIC DNA]</scope>
    <source>
        <strain evidence="10">DSM 106076</strain>
    </source>
</reference>
<keyword evidence="5" id="KW-0547">Nucleotide-binding</keyword>